<evidence type="ECO:0000256" key="5">
    <source>
        <dbReference type="SAM" id="Phobius"/>
    </source>
</evidence>
<dbReference type="InterPro" id="IPR006665">
    <property type="entry name" value="OmpA-like"/>
</dbReference>
<evidence type="ECO:0000256" key="3">
    <source>
        <dbReference type="ARBA" id="ARBA00023237"/>
    </source>
</evidence>
<dbReference type="PROSITE" id="PS51123">
    <property type="entry name" value="OMPA_2"/>
    <property type="match status" value="1"/>
</dbReference>
<comment type="caution">
    <text evidence="8">The sequence shown here is derived from an EMBL/GenBank/DDBJ whole genome shotgun (WGS) entry which is preliminary data.</text>
</comment>
<feature type="chain" id="PRO_5031106566" evidence="6">
    <location>
        <begin position="26"/>
        <end position="262"/>
    </location>
</feature>
<dbReference type="InterPro" id="IPR036737">
    <property type="entry name" value="OmpA-like_sf"/>
</dbReference>
<keyword evidence="9" id="KW-1185">Reference proteome</keyword>
<evidence type="ECO:0000256" key="2">
    <source>
        <dbReference type="ARBA" id="ARBA00023136"/>
    </source>
</evidence>
<dbReference type="Proteomes" id="UP000537141">
    <property type="component" value="Unassembled WGS sequence"/>
</dbReference>
<evidence type="ECO:0000313" key="9">
    <source>
        <dbReference type="Proteomes" id="UP000537141"/>
    </source>
</evidence>
<dbReference type="NCBIfam" id="TIGR03789">
    <property type="entry name" value="pdsO"/>
    <property type="match status" value="1"/>
</dbReference>
<dbReference type="InterPro" id="IPR006664">
    <property type="entry name" value="OMP_bac"/>
</dbReference>
<dbReference type="PANTHER" id="PTHR30329">
    <property type="entry name" value="STATOR ELEMENT OF FLAGELLAR MOTOR COMPLEX"/>
    <property type="match status" value="1"/>
</dbReference>
<sequence length="262" mass="27982">MKTFTKNAIVNTMVIASLAASPLMAQENAINEIEAQTIMSAGDKEGVGFGVGVVLGAIFGGPAGALITGIAGSLVAKEINAKEEITYLSSAIVQEQQAKAALDEKYAQQLEAQERAFSNQIAAVKASLSQASKLQAENLLMSLQFSTGSSEIQAHYEAQIDALARLLVQAKHLTVDLSGYTDLQGNSKNNHALSIARVNSVKKALIDNGVAPDRIKLYAFGDNSPVVATNEQKVSFYDRRVVIKLSSNENNIENDQHVANNY</sequence>
<protein>
    <submittedName>
        <fullName evidence="8">Sortase system peptidoglycan-associated protein</fullName>
    </submittedName>
</protein>
<name>A0A7X0NK10_9GAMM</name>
<feature type="transmembrane region" description="Helical" evidence="5">
    <location>
        <begin position="49"/>
        <end position="76"/>
    </location>
</feature>
<keyword evidence="5" id="KW-0812">Transmembrane</keyword>
<keyword evidence="2 4" id="KW-0472">Membrane</keyword>
<reference evidence="8 9" key="1">
    <citation type="submission" date="2020-08" db="EMBL/GenBank/DDBJ databases">
        <title>Genomic Encyclopedia of Type Strains, Phase IV (KMG-IV): sequencing the most valuable type-strain genomes for metagenomic binning, comparative biology and taxonomic classification.</title>
        <authorList>
            <person name="Goeker M."/>
        </authorList>
    </citation>
    <scope>NUCLEOTIDE SEQUENCE [LARGE SCALE GENOMIC DNA]</scope>
    <source>
        <strain evidence="8 9">DSM 26287</strain>
    </source>
</reference>
<accession>A0A7X0NK10</accession>
<dbReference type="PANTHER" id="PTHR30329:SF21">
    <property type="entry name" value="LIPOPROTEIN YIAD-RELATED"/>
    <property type="match status" value="1"/>
</dbReference>
<organism evidence="8 9">
    <name type="scientific">Thalassotalea piscium</name>
    <dbReference type="NCBI Taxonomy" id="1230533"/>
    <lineage>
        <taxon>Bacteria</taxon>
        <taxon>Pseudomonadati</taxon>
        <taxon>Pseudomonadota</taxon>
        <taxon>Gammaproteobacteria</taxon>
        <taxon>Alteromonadales</taxon>
        <taxon>Colwelliaceae</taxon>
        <taxon>Thalassotalea</taxon>
    </lineage>
</organism>
<dbReference type="PRINTS" id="PR01021">
    <property type="entry name" value="OMPADOMAIN"/>
</dbReference>
<gene>
    <name evidence="8" type="ORF">HNQ55_003431</name>
</gene>
<evidence type="ECO:0000256" key="1">
    <source>
        <dbReference type="ARBA" id="ARBA00004442"/>
    </source>
</evidence>
<dbReference type="GO" id="GO:0009279">
    <property type="term" value="C:cell outer membrane"/>
    <property type="evidence" value="ECO:0007669"/>
    <property type="project" value="UniProtKB-SubCell"/>
</dbReference>
<dbReference type="Gene3D" id="3.30.1330.60">
    <property type="entry name" value="OmpA-like domain"/>
    <property type="match status" value="1"/>
</dbReference>
<dbReference type="InterPro" id="IPR050330">
    <property type="entry name" value="Bact_OuterMem_StrucFunc"/>
</dbReference>
<evidence type="ECO:0000256" key="6">
    <source>
        <dbReference type="SAM" id="SignalP"/>
    </source>
</evidence>
<feature type="domain" description="OmpA-like" evidence="7">
    <location>
        <begin position="132"/>
        <end position="249"/>
    </location>
</feature>
<feature type="signal peptide" evidence="6">
    <location>
        <begin position="1"/>
        <end position="25"/>
    </location>
</feature>
<dbReference type="AlphaFoldDB" id="A0A7X0NK10"/>
<comment type="subcellular location">
    <subcellularLocation>
        <location evidence="1">Cell outer membrane</location>
    </subcellularLocation>
</comment>
<keyword evidence="6" id="KW-0732">Signal</keyword>
<dbReference type="SUPFAM" id="SSF103088">
    <property type="entry name" value="OmpA-like"/>
    <property type="match status" value="1"/>
</dbReference>
<dbReference type="InterPro" id="IPR022511">
    <property type="entry name" value="PdsO"/>
</dbReference>
<evidence type="ECO:0000256" key="4">
    <source>
        <dbReference type="PROSITE-ProRule" id="PRU00473"/>
    </source>
</evidence>
<dbReference type="CDD" id="cd07185">
    <property type="entry name" value="OmpA_C-like"/>
    <property type="match status" value="1"/>
</dbReference>
<dbReference type="RefSeq" id="WP_184426443.1">
    <property type="nucleotide sequence ID" value="NZ_AP027362.1"/>
</dbReference>
<evidence type="ECO:0000313" key="8">
    <source>
        <dbReference type="EMBL" id="MBB6544897.1"/>
    </source>
</evidence>
<keyword evidence="5" id="KW-1133">Transmembrane helix</keyword>
<evidence type="ECO:0000259" key="7">
    <source>
        <dbReference type="PROSITE" id="PS51123"/>
    </source>
</evidence>
<keyword evidence="3" id="KW-0998">Cell outer membrane</keyword>
<dbReference type="EMBL" id="JACHHU010000039">
    <property type="protein sequence ID" value="MBB6544897.1"/>
    <property type="molecule type" value="Genomic_DNA"/>
</dbReference>
<proteinExistence type="predicted"/>
<dbReference type="Pfam" id="PF00691">
    <property type="entry name" value="OmpA"/>
    <property type="match status" value="1"/>
</dbReference>